<organism evidence="1 2">
    <name type="scientific">Fasciola gigantica</name>
    <name type="common">Giant liver fluke</name>
    <dbReference type="NCBI Taxonomy" id="46835"/>
    <lineage>
        <taxon>Eukaryota</taxon>
        <taxon>Metazoa</taxon>
        <taxon>Spiralia</taxon>
        <taxon>Lophotrochozoa</taxon>
        <taxon>Platyhelminthes</taxon>
        <taxon>Trematoda</taxon>
        <taxon>Digenea</taxon>
        <taxon>Plagiorchiida</taxon>
        <taxon>Echinostomata</taxon>
        <taxon>Echinostomatoidea</taxon>
        <taxon>Fasciolidae</taxon>
        <taxon>Fasciola</taxon>
    </lineage>
</organism>
<accession>A0A504YY78</accession>
<dbReference type="EMBL" id="SUNJ01003300">
    <property type="protein sequence ID" value="TPP65366.1"/>
    <property type="molecule type" value="Genomic_DNA"/>
</dbReference>
<protein>
    <submittedName>
        <fullName evidence="1">Uncharacterized protein</fullName>
    </submittedName>
</protein>
<sequence length="129" mass="14983">MHQLRKRLRIVPVTTRFTEVQHIRGNPSLMISVLLFLRQFLVEMKVQRRKLFPGDHPTTNVSSWQQNCRVGSGKSVTVFLVVESRTFPSISSRFSHDIITDELDTKRSHIYCTGTLLLKPELVRCSVFR</sequence>
<name>A0A504YY78_FASGI</name>
<evidence type="ECO:0000313" key="2">
    <source>
        <dbReference type="Proteomes" id="UP000316759"/>
    </source>
</evidence>
<proteinExistence type="predicted"/>
<evidence type="ECO:0000313" key="1">
    <source>
        <dbReference type="EMBL" id="TPP65366.1"/>
    </source>
</evidence>
<reference evidence="1 2" key="1">
    <citation type="submission" date="2019-04" db="EMBL/GenBank/DDBJ databases">
        <title>Annotation for the trematode Fasciola gigantica.</title>
        <authorList>
            <person name="Choi Y.-J."/>
        </authorList>
    </citation>
    <scope>NUCLEOTIDE SEQUENCE [LARGE SCALE GENOMIC DNA]</scope>
    <source>
        <strain evidence="1">Uganda_cow_1</strain>
    </source>
</reference>
<comment type="caution">
    <text evidence="1">The sequence shown here is derived from an EMBL/GenBank/DDBJ whole genome shotgun (WGS) entry which is preliminary data.</text>
</comment>
<dbReference type="AlphaFoldDB" id="A0A504YY78"/>
<gene>
    <name evidence="1" type="ORF">FGIG_03843</name>
</gene>
<keyword evidence="2" id="KW-1185">Reference proteome</keyword>
<dbReference type="Proteomes" id="UP000316759">
    <property type="component" value="Unassembled WGS sequence"/>
</dbReference>